<dbReference type="Pfam" id="PF21196">
    <property type="entry name" value="PcrA_UvrD_tudor"/>
    <property type="match status" value="1"/>
</dbReference>
<dbReference type="Pfam" id="PF00270">
    <property type="entry name" value="DEAD"/>
    <property type="match status" value="1"/>
</dbReference>
<dbReference type="GO" id="GO:0005524">
    <property type="term" value="F:ATP binding"/>
    <property type="evidence" value="ECO:0007669"/>
    <property type="project" value="UniProtKB-KW"/>
</dbReference>
<dbReference type="InterPro" id="IPR018973">
    <property type="entry name" value="MZB"/>
</dbReference>
<dbReference type="PANTHER" id="PTHR47957:SF3">
    <property type="entry name" value="ATP-DEPENDENT HELICASE HRQ1"/>
    <property type="match status" value="1"/>
</dbReference>
<reference evidence="6 7" key="2">
    <citation type="journal article" date="2012" name="Stand. Genomic Sci.">
        <title>Complete genome sequence of the orange-red pigmented, radioresistant Deinococcus proteolyticus type strain (MRP(T)).</title>
        <authorList>
            <person name="Copeland A."/>
            <person name="Zeytun A."/>
            <person name="Yassawong M."/>
            <person name="Nolan M."/>
            <person name="Lucas S."/>
            <person name="Hammon N."/>
            <person name="Deshpande S."/>
            <person name="Cheng J.F."/>
            <person name="Han C."/>
            <person name="Tapia R."/>
            <person name="Goodwin L.A."/>
            <person name="Pitluck S."/>
            <person name="Mavromatis K."/>
            <person name="Liolios K."/>
            <person name="Pagani I."/>
            <person name="Ivanova N."/>
            <person name="Mikhailova N."/>
            <person name="Pati A."/>
            <person name="Chen A."/>
            <person name="Palaniappan K."/>
            <person name="Land M."/>
            <person name="Hauser L."/>
            <person name="Jeffries C.D."/>
            <person name="Brambilla E.M."/>
            <person name="Rohde M."/>
            <person name="Sikorski J."/>
            <person name="Pukall R."/>
            <person name="Goker M."/>
            <person name="Detter J.C."/>
            <person name="Woyke T."/>
            <person name="Bristow J."/>
            <person name="Eisen J.A."/>
            <person name="Markowitz V."/>
            <person name="Hugenholtz P."/>
            <person name="Kyrpides N.C."/>
            <person name="Klenk H.P."/>
            <person name="Lapidus A."/>
        </authorList>
    </citation>
    <scope>NUCLEOTIDE SEQUENCE [LARGE SCALE GENOMIC DNA]</scope>
    <source>
        <strain evidence="7">ATCC 35074 / DSM 20540 / JCM 6276 / NBRC 101906 / NCIMB 13154 / VKM Ac-1939 / CCM 2703 / MRP</strain>
    </source>
</reference>
<evidence type="ECO:0000313" key="6">
    <source>
        <dbReference type="EMBL" id="ADY26937.1"/>
    </source>
</evidence>
<keyword evidence="7" id="KW-1185">Reference proteome</keyword>
<dbReference type="InterPro" id="IPR011545">
    <property type="entry name" value="DEAD/DEAH_box_helicase_dom"/>
</dbReference>
<organism evidence="6 7">
    <name type="scientific">Deinococcus proteolyticus (strain ATCC 35074 / DSM 20540 / JCM 6276 / NBRC 101906 / NCIMB 13154 / VKM Ac-1939 / CCM 2703 / MRP)</name>
    <dbReference type="NCBI Taxonomy" id="693977"/>
    <lineage>
        <taxon>Bacteria</taxon>
        <taxon>Thermotogati</taxon>
        <taxon>Deinococcota</taxon>
        <taxon>Deinococci</taxon>
        <taxon>Deinococcales</taxon>
        <taxon>Deinococcaceae</taxon>
        <taxon>Deinococcus</taxon>
    </lineage>
</organism>
<gene>
    <name evidence="6" type="ordered locus">Deipr_1805</name>
</gene>
<proteinExistence type="predicted"/>
<dbReference type="PROSITE" id="PS51192">
    <property type="entry name" value="HELICASE_ATP_BIND_1"/>
    <property type="match status" value="1"/>
</dbReference>
<feature type="domain" description="Helicase ATP-binding" evidence="4">
    <location>
        <begin position="93"/>
        <end position="274"/>
    </location>
</feature>
<dbReference type="GO" id="GO:0006289">
    <property type="term" value="P:nucleotide-excision repair"/>
    <property type="evidence" value="ECO:0007669"/>
    <property type="project" value="TreeGrafter"/>
</dbReference>
<feature type="region of interest" description="Disordered" evidence="3">
    <location>
        <begin position="1"/>
        <end position="27"/>
    </location>
</feature>
<keyword evidence="6" id="KW-0347">Helicase</keyword>
<dbReference type="SUPFAM" id="SSF52540">
    <property type="entry name" value="P-loop containing nucleoside triphosphate hydrolases"/>
    <property type="match status" value="1"/>
</dbReference>
<dbReference type="GO" id="GO:0043138">
    <property type="term" value="F:3'-5' DNA helicase activity"/>
    <property type="evidence" value="ECO:0007669"/>
    <property type="project" value="TreeGrafter"/>
</dbReference>
<feature type="domain" description="Helicase C-terminal" evidence="5">
    <location>
        <begin position="294"/>
        <end position="468"/>
    </location>
</feature>
<keyword evidence="6" id="KW-0378">Hydrolase</keyword>
<evidence type="ECO:0000256" key="3">
    <source>
        <dbReference type="SAM" id="MobiDB-lite"/>
    </source>
</evidence>
<dbReference type="InterPro" id="IPR014001">
    <property type="entry name" value="Helicase_ATP-bd"/>
</dbReference>
<feature type="compositionally biased region" description="Pro residues" evidence="3">
    <location>
        <begin position="826"/>
        <end position="840"/>
    </location>
</feature>
<accession>F0RLL3</accession>
<dbReference type="Pfam" id="PF00271">
    <property type="entry name" value="Helicase_C"/>
    <property type="match status" value="1"/>
</dbReference>
<dbReference type="KEGG" id="dpt:Deipr_1805"/>
<feature type="compositionally biased region" description="Polar residues" evidence="3">
    <location>
        <begin position="8"/>
        <end position="19"/>
    </location>
</feature>
<evidence type="ECO:0000256" key="2">
    <source>
        <dbReference type="ARBA" id="ARBA00022840"/>
    </source>
</evidence>
<sequence length="927" mass="101445">MPAFAPRQGNSRKQPTPATSSPPPFRLPFMSAEPHFSRLEGFVRDTLGGGASLLYEEEVQPAQTVPVEDLGWSAGVRRGFGFPAAYTHQAETYRLLGEGRHVIVTTPTASGKTGAFFPALFGALEADPQATALLVYPLVALGQDQREKLEDFARKGGFTERPGGWPIGEFQGAAQAAAAFAPGVRMVTATPDKLHWSLTQPRVREFLRHLRFLVLDEAHSYRGGFGSEVSGMLRRLLALSRALGANPQVILSTATIGNPAQFARELVGVDAVEVSQSGAARHGKRYYLADHRGQPRRFWDAVVRSAVARDLKVLAFFRGRSRVRRLYDTYRRDPHFRDHVHLYMSGAAERAGRLTEFRRARSGVMFATNALEAGVDIGDLEVVILDGYPGSRMAFRQMAGRSGRIAPGAVLYLPTLSSRGVPLPVDAFYSNAGNFRELLTGPTEKAVVEAGNPYLAPRHLARQQAEFRLAGLPLPAGPDGQQPGAPAHWLLRGDDMALHAVVEESAWDREGVAALRSPLDSPSQHYALTEKHPEAVFSLDGQDYKVTRWEKTPQGTAILVQPYLGGGQVTRGLYEVQVRPLPGRMSEWVKQGPVAYRGGEVLVTRVYRGYQILRAVFERVCTGCDRVPEPTERVCRKCGGHIQDRMQDQKISEHLYDEPVTLEPLQTVALEVAINAGATEQPTAAAHTLKHLLLKLIPEAVACDEGDLAGAFRTGHDNSFFIYDDWRGGLGIARRALESLPQLLQRALELTEKDCCTAAEGCYECIAASRCFAPLLPSGERRPTSKPATRALLAGVPGLQVRLDTAQDHLPAFADPTRPVHAAQPSPEPLPDQPPAPPAGWPLQARELLDLRGLSLPEVSARLSIPSREIQRAVASTQPLRLHHAKWGEGHLLQGFGQGERREVLVYFPGVGQKRLLLKYAGLKVVS</sequence>
<feature type="region of interest" description="Disordered" evidence="3">
    <location>
        <begin position="811"/>
        <end position="842"/>
    </location>
</feature>
<dbReference type="Pfam" id="PF09369">
    <property type="entry name" value="MZB"/>
    <property type="match status" value="1"/>
</dbReference>
<dbReference type="InterPro" id="IPR027417">
    <property type="entry name" value="P-loop_NTPase"/>
</dbReference>
<evidence type="ECO:0000259" key="5">
    <source>
        <dbReference type="PROSITE" id="PS51194"/>
    </source>
</evidence>
<dbReference type="STRING" id="693977.Deipr_1805"/>
<dbReference type="InterPro" id="IPR001650">
    <property type="entry name" value="Helicase_C-like"/>
</dbReference>
<dbReference type="eggNOG" id="COG1205">
    <property type="taxonomic scope" value="Bacteria"/>
</dbReference>
<dbReference type="PROSITE" id="PS51194">
    <property type="entry name" value="HELICASE_CTER"/>
    <property type="match status" value="1"/>
</dbReference>
<reference evidence="7" key="1">
    <citation type="submission" date="2011-02" db="EMBL/GenBank/DDBJ databases">
        <title>The complete sequence of chromosome of Deinococcus proteolyticus DSM 20540.</title>
        <authorList>
            <consortium name="US DOE Joint Genome Institute (JGI-PGF)"/>
            <person name="Lucas S."/>
            <person name="Copeland A."/>
            <person name="Lapidus A."/>
            <person name="Bruce D."/>
            <person name="Goodwin L."/>
            <person name="Pitluck S."/>
            <person name="Kyrpides N."/>
            <person name="Mavromatis K."/>
            <person name="Pagani I."/>
            <person name="Ivanova N."/>
            <person name="Ovchinnikova G."/>
            <person name="Zeytun A."/>
            <person name="Detter J.C."/>
            <person name="Han C."/>
            <person name="Land M."/>
            <person name="Hauser L."/>
            <person name="Markowitz V."/>
            <person name="Cheng J.-F."/>
            <person name="Hugenholtz P."/>
            <person name="Woyke T."/>
            <person name="Wu D."/>
            <person name="Pukall R."/>
            <person name="Steenblock K."/>
            <person name="Brambilla E."/>
            <person name="Klenk H.-P."/>
            <person name="Eisen J.A."/>
        </authorList>
    </citation>
    <scope>NUCLEOTIDE SEQUENCE [LARGE SCALE GENOMIC DNA]</scope>
    <source>
        <strain evidence="7">ATCC 35074 / DSM 20540 / JCM 6276 / NBRC 101906 / NCIMB 13154 / VKM Ac-1939 / CCM 2703 / MRP</strain>
    </source>
</reference>
<dbReference type="Gene3D" id="3.40.50.300">
    <property type="entry name" value="P-loop containing nucleotide triphosphate hydrolases"/>
    <property type="match status" value="2"/>
</dbReference>
<dbReference type="eggNOG" id="COG1061">
    <property type="taxonomic scope" value="Bacteria"/>
</dbReference>
<dbReference type="SMART" id="SM00487">
    <property type="entry name" value="DEXDc"/>
    <property type="match status" value="1"/>
</dbReference>
<dbReference type="PANTHER" id="PTHR47957">
    <property type="entry name" value="ATP-DEPENDENT HELICASE HRQ1"/>
    <property type="match status" value="1"/>
</dbReference>
<dbReference type="Proteomes" id="UP000007718">
    <property type="component" value="Chromosome"/>
</dbReference>
<evidence type="ECO:0000313" key="7">
    <source>
        <dbReference type="Proteomes" id="UP000007718"/>
    </source>
</evidence>
<dbReference type="GO" id="GO:0003676">
    <property type="term" value="F:nucleic acid binding"/>
    <property type="evidence" value="ECO:0007669"/>
    <property type="project" value="InterPro"/>
</dbReference>
<dbReference type="HOGENOM" id="CLU_328108_0_0_0"/>
<dbReference type="AlphaFoldDB" id="F0RLL3"/>
<protein>
    <submittedName>
        <fullName evidence="6">DEAD/DEAH box helicase domain protein</fullName>
    </submittedName>
</protein>
<name>F0RLL3_DEIPM</name>
<keyword evidence="2" id="KW-0067">ATP-binding</keyword>
<evidence type="ECO:0000259" key="4">
    <source>
        <dbReference type="PROSITE" id="PS51192"/>
    </source>
</evidence>
<dbReference type="SMART" id="SM00490">
    <property type="entry name" value="HELICc"/>
    <property type="match status" value="1"/>
</dbReference>
<dbReference type="EMBL" id="CP002536">
    <property type="protein sequence ID" value="ADY26937.1"/>
    <property type="molecule type" value="Genomic_DNA"/>
</dbReference>
<dbReference type="GO" id="GO:0036297">
    <property type="term" value="P:interstrand cross-link repair"/>
    <property type="evidence" value="ECO:0007669"/>
    <property type="project" value="TreeGrafter"/>
</dbReference>
<keyword evidence="1" id="KW-0547">Nucleotide-binding</keyword>
<evidence type="ECO:0000256" key="1">
    <source>
        <dbReference type="ARBA" id="ARBA00022741"/>
    </source>
</evidence>